<dbReference type="Proteomes" id="UP000294737">
    <property type="component" value="Unassembled WGS sequence"/>
</dbReference>
<feature type="region of interest" description="Disordered" evidence="1">
    <location>
        <begin position="34"/>
        <end position="54"/>
    </location>
</feature>
<proteinExistence type="predicted"/>
<evidence type="ECO:0000256" key="2">
    <source>
        <dbReference type="SAM" id="Phobius"/>
    </source>
</evidence>
<gene>
    <name evidence="3" type="ORF">EV677_0015</name>
</gene>
<protein>
    <submittedName>
        <fullName evidence="3">Uncharacterized protein</fullName>
    </submittedName>
</protein>
<evidence type="ECO:0000256" key="1">
    <source>
        <dbReference type="SAM" id="MobiDB-lite"/>
    </source>
</evidence>
<feature type="transmembrane region" description="Helical" evidence="2">
    <location>
        <begin position="6"/>
        <end position="28"/>
    </location>
</feature>
<accession>A0A4R6GFE8</accession>
<comment type="caution">
    <text evidence="3">The sequence shown here is derived from an EMBL/GenBank/DDBJ whole genome shotgun (WGS) entry which is preliminary data.</text>
</comment>
<organism evidence="3 4">
    <name type="scientific">Herminiimonas fonticola</name>
    <dbReference type="NCBI Taxonomy" id="303380"/>
    <lineage>
        <taxon>Bacteria</taxon>
        <taxon>Pseudomonadati</taxon>
        <taxon>Pseudomonadota</taxon>
        <taxon>Betaproteobacteria</taxon>
        <taxon>Burkholderiales</taxon>
        <taxon>Oxalobacteraceae</taxon>
        <taxon>Herminiimonas</taxon>
    </lineage>
</organism>
<reference evidence="3 4" key="1">
    <citation type="submission" date="2019-03" db="EMBL/GenBank/DDBJ databases">
        <title>Genomic Encyclopedia of Type Strains, Phase IV (KMG-IV): sequencing the most valuable type-strain genomes for metagenomic binning, comparative biology and taxonomic classification.</title>
        <authorList>
            <person name="Goeker M."/>
        </authorList>
    </citation>
    <scope>NUCLEOTIDE SEQUENCE [LARGE SCALE GENOMIC DNA]</scope>
    <source>
        <strain evidence="3 4">DSM 18555</strain>
    </source>
</reference>
<sequence>MTWEQLAMWLLFVEAGIALFLLIFIVWWTMFSGQKKPTQAPAKKSTPPKDDKTE</sequence>
<evidence type="ECO:0000313" key="3">
    <source>
        <dbReference type="EMBL" id="TDN93487.1"/>
    </source>
</evidence>
<evidence type="ECO:0000313" key="4">
    <source>
        <dbReference type="Proteomes" id="UP000294737"/>
    </source>
</evidence>
<dbReference type="EMBL" id="SNWF01000004">
    <property type="protein sequence ID" value="TDN93487.1"/>
    <property type="molecule type" value="Genomic_DNA"/>
</dbReference>
<dbReference type="AlphaFoldDB" id="A0A4R6GFE8"/>
<keyword evidence="2" id="KW-0472">Membrane</keyword>
<name>A0A4R6GFE8_9BURK</name>
<dbReference type="RefSeq" id="WP_162845845.1">
    <property type="nucleotide sequence ID" value="NZ_PTLZ01000001.1"/>
</dbReference>
<keyword evidence="2" id="KW-1133">Transmembrane helix</keyword>
<keyword evidence="2" id="KW-0812">Transmembrane</keyword>
<keyword evidence="4" id="KW-1185">Reference proteome</keyword>